<gene>
    <name evidence="9" type="ORF">EJP67_31165</name>
</gene>
<name>A0A3S0ZJD4_9BURK</name>
<dbReference type="PANTHER" id="PTHR33938">
    <property type="entry name" value="FERULOYL ESTERASE B-RELATED"/>
    <property type="match status" value="1"/>
</dbReference>
<keyword evidence="5 9" id="KW-0378">Hydrolase</keyword>
<dbReference type="GO" id="GO:0052689">
    <property type="term" value="F:carboxylic ester hydrolase activity"/>
    <property type="evidence" value="ECO:0007669"/>
    <property type="project" value="UniProtKB-KW"/>
</dbReference>
<reference evidence="9 10" key="1">
    <citation type="submission" date="2018-12" db="EMBL/GenBank/DDBJ databases">
        <title>The genome sequences of Variovorax guangxiensis DSM 27352.</title>
        <authorList>
            <person name="Gao J."/>
            <person name="Sun J."/>
        </authorList>
    </citation>
    <scope>NUCLEOTIDE SEQUENCE [LARGE SCALE GENOMIC DNA]</scope>
    <source>
        <strain evidence="9 10">DSM 27352</strain>
    </source>
</reference>
<dbReference type="RefSeq" id="WP_126025578.1">
    <property type="nucleotide sequence ID" value="NZ_RXFT01000021.1"/>
</dbReference>
<feature type="signal peptide" evidence="8">
    <location>
        <begin position="1"/>
        <end position="32"/>
    </location>
</feature>
<sequence>MKKPQRRFHPALCATTLAAAALLAACASRSTAPPAPHAPLPAARSGTLQACSDLAARAVLPGTVYTSATEVPAGTVTVGGVAMAAPAHCLVQGRMNERTSPVDGQRYAIGFEMRLPVAWNGRFFYQANGGLDGVVVPALGGIGGGGPRSSALQMGFAVISTDAGHAGSMGPRFGLDPQARLDYGYNAVAQLTPMAKNLIAKAYGRGPDRSYIGGCSNGGRHAMVAAVRSAGQYDGVLAGDPGFNLPKAAVAQLYGAQQYAAVASAKTPAGQPDLQSAFTPAELKLVADKVLQRCDALDGIADGIVSDVNACRPRFDIQRDVPTCAAGTRDAMCLSAPQKNALANVFKGARNSAGQPIYSGFPFDAGVSGANWREWKFASPPTRDAGAVGFIFSTPPLADRPQGLPFALGFDMDRDAPRIAATDGVFRESALSFMTPPDAANLSALRERGGRMIVYHGTSDPVFSSDDTQAWYERVRAANGGDASSFARYFPVPGMNHCAGGPATDQFDMLSALVDWVEQGKAPASVTASARGAGTPVPNAEVPAGWAAQRTRPLCPYPQVATYTGGDAERAGSFACKLPTP</sequence>
<keyword evidence="4 8" id="KW-0732">Signal</keyword>
<dbReference type="InterPro" id="IPR011118">
    <property type="entry name" value="Tannase/feruloyl_esterase"/>
</dbReference>
<dbReference type="EMBL" id="RXFT01000021">
    <property type="protein sequence ID" value="RUR71514.1"/>
    <property type="molecule type" value="Genomic_DNA"/>
</dbReference>
<keyword evidence="7" id="KW-1015">Disulfide bond</keyword>
<dbReference type="Gene3D" id="3.40.50.1820">
    <property type="entry name" value="alpha/beta hydrolase"/>
    <property type="match status" value="1"/>
</dbReference>
<evidence type="ECO:0000256" key="6">
    <source>
        <dbReference type="ARBA" id="ARBA00022837"/>
    </source>
</evidence>
<feature type="chain" id="PRO_5018639622" evidence="8">
    <location>
        <begin position="33"/>
        <end position="581"/>
    </location>
</feature>
<keyword evidence="6" id="KW-0106">Calcium</keyword>
<keyword evidence="2" id="KW-0719">Serine esterase</keyword>
<evidence type="ECO:0000256" key="1">
    <source>
        <dbReference type="ARBA" id="ARBA00006249"/>
    </source>
</evidence>
<dbReference type="AlphaFoldDB" id="A0A3S0ZJD4"/>
<evidence type="ECO:0000313" key="10">
    <source>
        <dbReference type="Proteomes" id="UP000281118"/>
    </source>
</evidence>
<keyword evidence="3" id="KW-0479">Metal-binding</keyword>
<evidence type="ECO:0000256" key="2">
    <source>
        <dbReference type="ARBA" id="ARBA00022487"/>
    </source>
</evidence>
<organism evidence="9 10">
    <name type="scientific">Variovorax guangxiensis</name>
    <dbReference type="NCBI Taxonomy" id="1775474"/>
    <lineage>
        <taxon>Bacteria</taxon>
        <taxon>Pseudomonadati</taxon>
        <taxon>Pseudomonadota</taxon>
        <taxon>Betaproteobacteria</taxon>
        <taxon>Burkholderiales</taxon>
        <taxon>Comamonadaceae</taxon>
        <taxon>Variovorax</taxon>
    </lineage>
</organism>
<dbReference type="PANTHER" id="PTHR33938:SF15">
    <property type="entry name" value="FERULOYL ESTERASE B-RELATED"/>
    <property type="match status" value="1"/>
</dbReference>
<evidence type="ECO:0000256" key="3">
    <source>
        <dbReference type="ARBA" id="ARBA00022723"/>
    </source>
</evidence>
<dbReference type="PROSITE" id="PS51257">
    <property type="entry name" value="PROKAR_LIPOPROTEIN"/>
    <property type="match status" value="1"/>
</dbReference>
<evidence type="ECO:0000256" key="8">
    <source>
        <dbReference type="SAM" id="SignalP"/>
    </source>
</evidence>
<comment type="caution">
    <text evidence="9">The sequence shown here is derived from an EMBL/GenBank/DDBJ whole genome shotgun (WGS) entry which is preliminary data.</text>
</comment>
<dbReference type="SUPFAM" id="SSF53474">
    <property type="entry name" value="alpha/beta-Hydrolases"/>
    <property type="match status" value="1"/>
</dbReference>
<protein>
    <submittedName>
        <fullName evidence="9">Tannase/feruloyl esterase family alpha/beta hydrolase</fullName>
    </submittedName>
</protein>
<accession>A0A3S0ZJD4</accession>
<evidence type="ECO:0000256" key="7">
    <source>
        <dbReference type="ARBA" id="ARBA00023157"/>
    </source>
</evidence>
<dbReference type="InterPro" id="IPR029058">
    <property type="entry name" value="AB_hydrolase_fold"/>
</dbReference>
<dbReference type="Proteomes" id="UP000281118">
    <property type="component" value="Unassembled WGS sequence"/>
</dbReference>
<evidence type="ECO:0000256" key="4">
    <source>
        <dbReference type="ARBA" id="ARBA00022729"/>
    </source>
</evidence>
<proteinExistence type="inferred from homology"/>
<dbReference type="GO" id="GO:0046872">
    <property type="term" value="F:metal ion binding"/>
    <property type="evidence" value="ECO:0007669"/>
    <property type="project" value="UniProtKB-KW"/>
</dbReference>
<comment type="similarity">
    <text evidence="1">Belongs to the tannase family.</text>
</comment>
<dbReference type="Pfam" id="PF07519">
    <property type="entry name" value="Tannase"/>
    <property type="match status" value="1"/>
</dbReference>
<dbReference type="OrthoDB" id="7062032at2"/>
<evidence type="ECO:0000313" key="9">
    <source>
        <dbReference type="EMBL" id="RUR71514.1"/>
    </source>
</evidence>
<evidence type="ECO:0000256" key="5">
    <source>
        <dbReference type="ARBA" id="ARBA00022801"/>
    </source>
</evidence>